<keyword evidence="8 12" id="KW-0862">Zinc</keyword>
<keyword evidence="5 12" id="KW-0235">DNA replication</keyword>
<dbReference type="InterPro" id="IPR013264">
    <property type="entry name" value="DNAG_N"/>
</dbReference>
<dbReference type="InterPro" id="IPR030846">
    <property type="entry name" value="DnaG_bac"/>
</dbReference>
<keyword evidence="7 12" id="KW-0863">Zinc-finger</keyword>
<dbReference type="InterPro" id="IPR006295">
    <property type="entry name" value="DNA_primase_DnaG"/>
</dbReference>
<proteinExistence type="inferred from homology"/>
<dbReference type="InterPro" id="IPR002694">
    <property type="entry name" value="Znf_CHC2"/>
</dbReference>
<dbReference type="STRING" id="1069081.SAMN05660197_0677"/>
<dbReference type="GO" id="GO:0000428">
    <property type="term" value="C:DNA-directed RNA polymerase complex"/>
    <property type="evidence" value="ECO:0007669"/>
    <property type="project" value="UniProtKB-KW"/>
</dbReference>
<dbReference type="PIRSF" id="PIRSF002811">
    <property type="entry name" value="DnaG"/>
    <property type="match status" value="1"/>
</dbReference>
<dbReference type="InterPro" id="IPR031988">
    <property type="entry name" value="DnaG_HBD"/>
</dbReference>
<dbReference type="Gene3D" id="1.10.860.10">
    <property type="entry name" value="DNAb Helicase, Chain A"/>
    <property type="match status" value="1"/>
</dbReference>
<keyword evidence="1 12" id="KW-0240">DNA-directed RNA polymerase</keyword>
<dbReference type="Proteomes" id="UP000192602">
    <property type="component" value="Unassembled WGS sequence"/>
</dbReference>
<dbReference type="SMART" id="SM00400">
    <property type="entry name" value="ZnF_CHCC"/>
    <property type="match status" value="1"/>
</dbReference>
<evidence type="ECO:0000256" key="1">
    <source>
        <dbReference type="ARBA" id="ARBA00022478"/>
    </source>
</evidence>
<dbReference type="InterPro" id="IPR036977">
    <property type="entry name" value="DNA_primase_Znf_CHC2"/>
</dbReference>
<evidence type="ECO:0000256" key="12">
    <source>
        <dbReference type="HAMAP-Rule" id="MF_00974"/>
    </source>
</evidence>
<evidence type="ECO:0000256" key="8">
    <source>
        <dbReference type="ARBA" id="ARBA00022833"/>
    </source>
</evidence>
<dbReference type="PANTHER" id="PTHR30313:SF2">
    <property type="entry name" value="DNA PRIMASE"/>
    <property type="match status" value="1"/>
</dbReference>
<evidence type="ECO:0000256" key="2">
    <source>
        <dbReference type="ARBA" id="ARBA00022515"/>
    </source>
</evidence>
<dbReference type="GO" id="GO:1990077">
    <property type="term" value="C:primosome complex"/>
    <property type="evidence" value="ECO:0007669"/>
    <property type="project" value="UniProtKB-KW"/>
</dbReference>
<dbReference type="PROSITE" id="PS50880">
    <property type="entry name" value="TOPRIM"/>
    <property type="match status" value="1"/>
</dbReference>
<dbReference type="InterPro" id="IPR050219">
    <property type="entry name" value="DnaG_primase"/>
</dbReference>
<sequence length="543" mass="61388">MIDKSSIEQLKNSIDIVDVIGNYIELKKAGANYKALCPFHNEDTPSFVVSPSKQIFHCFGCGAGGDAIKFVMQYENLSYPEAIEKLANMYNFSLQYTKSKSDIKPLITALQQINSFYKKKLSTYQKALAYLQSRGVTNASIEKFELGYAPSSQEQIEYLKANFIPLQDAIDAGVLAKDQTRVYARMIERITFPIFSQNGAIIGFGGRTISNHPAKYLNSPETKLFHKSKILYGYSHAKEAIFQKKRIIVCEGYLDVVMLHQAGFNTAVATLGTALTVGHLPLLRRGEPQVILAYDADKAGITAATKAARLLSSNDIEGGVVIFPEGLDPADMVKNGQIAELEQLFSHPTPFIEFILQSIVKSYNIKDPKQKQNALYEGVAFLRTLPDLIAQEYKNYLAALLDILPSKVPLQTKKNQNIQEDIQTKDTKELSIIKTILLHPDLIDTVLDIIEPHHFVYHRSEFEAAIAQDIDNPQLRAILLDDDILPFKEQHLTSELLVFLIKFYEKRIQQITKEQISFTQKSFLIRKYKEYIHKLRQGELVIE</sequence>
<dbReference type="HAMAP" id="MF_00974">
    <property type="entry name" value="DNA_primase_DnaG"/>
    <property type="match status" value="1"/>
</dbReference>
<comment type="domain">
    <text evidence="12">Contains an N-terminal zinc-binding domain, a central core domain that contains the primase activity, and a C-terminal DnaB-binding domain.</text>
</comment>
<dbReference type="SUPFAM" id="SSF56731">
    <property type="entry name" value="DNA primase core"/>
    <property type="match status" value="1"/>
</dbReference>
<dbReference type="OrthoDB" id="9803773at2"/>
<dbReference type="CDD" id="cd03364">
    <property type="entry name" value="TOPRIM_DnaG_primases"/>
    <property type="match status" value="1"/>
</dbReference>
<dbReference type="SUPFAM" id="SSF57783">
    <property type="entry name" value="Zinc beta-ribbon"/>
    <property type="match status" value="1"/>
</dbReference>
<dbReference type="GO" id="GO:0005737">
    <property type="term" value="C:cytoplasm"/>
    <property type="evidence" value="ECO:0007669"/>
    <property type="project" value="TreeGrafter"/>
</dbReference>
<evidence type="ECO:0000256" key="10">
    <source>
        <dbReference type="ARBA" id="ARBA00023125"/>
    </source>
</evidence>
<evidence type="ECO:0000256" key="6">
    <source>
        <dbReference type="ARBA" id="ARBA00022723"/>
    </source>
</evidence>
<comment type="cofactor">
    <cofactor evidence="12 13 14">
        <name>Zn(2+)</name>
        <dbReference type="ChEBI" id="CHEBI:29105"/>
    </cofactor>
    <text evidence="12 13 14">Binds 1 zinc ion per monomer.</text>
</comment>
<dbReference type="Pfam" id="PF08275">
    <property type="entry name" value="DNAG_N"/>
    <property type="match status" value="1"/>
</dbReference>
<keyword evidence="11 12" id="KW-0804">Transcription</keyword>
<dbReference type="InterPro" id="IPR016136">
    <property type="entry name" value="DNA_helicase_N/primase_C"/>
</dbReference>
<dbReference type="Pfam" id="PF13662">
    <property type="entry name" value="Toprim_4"/>
    <property type="match status" value="1"/>
</dbReference>
<dbReference type="AlphaFoldDB" id="A0A1W1WRF9"/>
<dbReference type="EC" id="2.7.7.101" evidence="12"/>
<gene>
    <name evidence="12" type="primary">dnaG</name>
    <name evidence="16" type="ORF">SAMN05660197_0677</name>
</gene>
<comment type="subunit">
    <text evidence="12">Monomer. Interacts with DnaB.</text>
</comment>
<keyword evidence="9" id="KW-0460">Magnesium</keyword>
<evidence type="ECO:0000256" key="11">
    <source>
        <dbReference type="ARBA" id="ARBA00023163"/>
    </source>
</evidence>
<comment type="function">
    <text evidence="12 13">RNA polymerase that catalyzes the synthesis of short RNA molecules used as primers for DNA polymerase during DNA replication.</text>
</comment>
<dbReference type="Pfam" id="PF16730">
    <property type="entry name" value="DnaGprimase_HBD"/>
    <property type="match status" value="1"/>
</dbReference>
<dbReference type="Gene3D" id="3.90.580.10">
    <property type="entry name" value="Zinc finger, CHC2-type domain"/>
    <property type="match status" value="1"/>
</dbReference>
<dbReference type="PANTHER" id="PTHR30313">
    <property type="entry name" value="DNA PRIMASE"/>
    <property type="match status" value="1"/>
</dbReference>
<feature type="domain" description="Toprim" evidence="15">
    <location>
        <begin position="245"/>
        <end position="326"/>
    </location>
</feature>
<dbReference type="Gene3D" id="3.90.980.10">
    <property type="entry name" value="DNA primase, catalytic core, N-terminal domain"/>
    <property type="match status" value="1"/>
</dbReference>
<keyword evidence="10 12" id="KW-0238">DNA-binding</keyword>
<evidence type="ECO:0000256" key="7">
    <source>
        <dbReference type="ARBA" id="ARBA00022771"/>
    </source>
</evidence>
<keyword evidence="4 12" id="KW-0548">Nucleotidyltransferase</keyword>
<keyword evidence="2 12" id="KW-0639">Primosome</keyword>
<dbReference type="Pfam" id="PF01807">
    <property type="entry name" value="Zn_ribbon_DnaG"/>
    <property type="match status" value="1"/>
</dbReference>
<feature type="zinc finger region" description="CHC2-type" evidence="12 14">
    <location>
        <begin position="37"/>
        <end position="61"/>
    </location>
</feature>
<keyword evidence="3 12" id="KW-0808">Transferase</keyword>
<dbReference type="NCBIfam" id="TIGR01391">
    <property type="entry name" value="dnaG"/>
    <property type="match status" value="1"/>
</dbReference>
<evidence type="ECO:0000259" key="15">
    <source>
        <dbReference type="PROSITE" id="PS50880"/>
    </source>
</evidence>
<name>A0A1W1WRF9_9BACT</name>
<dbReference type="InterPro" id="IPR037068">
    <property type="entry name" value="DNA_primase_core_N_sf"/>
</dbReference>
<dbReference type="Gene3D" id="3.40.1360.10">
    <property type="match status" value="1"/>
</dbReference>
<evidence type="ECO:0000313" key="16">
    <source>
        <dbReference type="EMBL" id="SMC08894.1"/>
    </source>
</evidence>
<comment type="similarity">
    <text evidence="12 13">Belongs to the DnaG primase family.</text>
</comment>
<dbReference type="GO" id="GO:0003677">
    <property type="term" value="F:DNA binding"/>
    <property type="evidence" value="ECO:0007669"/>
    <property type="project" value="UniProtKB-KW"/>
</dbReference>
<protein>
    <recommendedName>
        <fullName evidence="12 13">DNA primase</fullName>
        <ecNumber evidence="12">2.7.7.101</ecNumber>
    </recommendedName>
</protein>
<keyword evidence="17" id="KW-1185">Reference proteome</keyword>
<dbReference type="GO" id="GO:0006269">
    <property type="term" value="P:DNA replication, synthesis of primer"/>
    <property type="evidence" value="ECO:0007669"/>
    <property type="project" value="UniProtKB-UniRule"/>
</dbReference>
<organism evidence="16 17">
    <name type="scientific">Nitratiruptor tergarcus DSM 16512</name>
    <dbReference type="NCBI Taxonomy" id="1069081"/>
    <lineage>
        <taxon>Bacteria</taxon>
        <taxon>Pseudomonadati</taxon>
        <taxon>Campylobacterota</taxon>
        <taxon>Epsilonproteobacteria</taxon>
        <taxon>Nautiliales</taxon>
        <taxon>Nitratiruptoraceae</taxon>
        <taxon>Nitratiruptor</taxon>
    </lineage>
</organism>
<evidence type="ECO:0000256" key="5">
    <source>
        <dbReference type="ARBA" id="ARBA00022705"/>
    </source>
</evidence>
<evidence type="ECO:0000256" key="14">
    <source>
        <dbReference type="PIRSR" id="PIRSR002811-1"/>
    </source>
</evidence>
<dbReference type="InterPro" id="IPR006171">
    <property type="entry name" value="TOPRIM_dom"/>
</dbReference>
<keyword evidence="6 12" id="KW-0479">Metal-binding</keyword>
<dbReference type="EMBL" id="FWWZ01000001">
    <property type="protein sequence ID" value="SMC08894.1"/>
    <property type="molecule type" value="Genomic_DNA"/>
</dbReference>
<evidence type="ECO:0000256" key="3">
    <source>
        <dbReference type="ARBA" id="ARBA00022679"/>
    </source>
</evidence>
<dbReference type="SMART" id="SM00493">
    <property type="entry name" value="TOPRIM"/>
    <property type="match status" value="1"/>
</dbReference>
<dbReference type="InterPro" id="IPR034151">
    <property type="entry name" value="TOPRIM_DnaG_bac"/>
</dbReference>
<accession>A0A1W1WRF9</accession>
<evidence type="ECO:0000256" key="9">
    <source>
        <dbReference type="ARBA" id="ARBA00022842"/>
    </source>
</evidence>
<dbReference type="RefSeq" id="WP_084275151.1">
    <property type="nucleotide sequence ID" value="NZ_AP026671.1"/>
</dbReference>
<evidence type="ECO:0000256" key="13">
    <source>
        <dbReference type="PIRNR" id="PIRNR002811"/>
    </source>
</evidence>
<dbReference type="GO" id="GO:0008270">
    <property type="term" value="F:zinc ion binding"/>
    <property type="evidence" value="ECO:0007669"/>
    <property type="project" value="UniProtKB-UniRule"/>
</dbReference>
<evidence type="ECO:0000313" key="17">
    <source>
        <dbReference type="Proteomes" id="UP000192602"/>
    </source>
</evidence>
<evidence type="ECO:0000256" key="4">
    <source>
        <dbReference type="ARBA" id="ARBA00022695"/>
    </source>
</evidence>
<dbReference type="GO" id="GO:0003899">
    <property type="term" value="F:DNA-directed RNA polymerase activity"/>
    <property type="evidence" value="ECO:0007669"/>
    <property type="project" value="UniProtKB-UniRule"/>
</dbReference>
<comment type="catalytic activity">
    <reaction evidence="12">
        <text>ssDNA + n NTP = ssDNA/pppN(pN)n-1 hybrid + (n-1) diphosphate.</text>
        <dbReference type="EC" id="2.7.7.101"/>
    </reaction>
</comment>
<dbReference type="FunFam" id="3.90.580.10:FF:000001">
    <property type="entry name" value="DNA primase"/>
    <property type="match status" value="1"/>
</dbReference>
<reference evidence="17" key="1">
    <citation type="submission" date="2017-04" db="EMBL/GenBank/DDBJ databases">
        <authorList>
            <person name="Varghese N."/>
            <person name="Submissions S."/>
        </authorList>
    </citation>
    <scope>NUCLEOTIDE SEQUENCE [LARGE SCALE GENOMIC DNA]</scope>
    <source>
        <strain evidence="17">DSM 16512</strain>
    </source>
</reference>